<dbReference type="Proteomes" id="UP001074446">
    <property type="component" value="Unassembled WGS sequence"/>
</dbReference>
<comment type="caution">
    <text evidence="2">The sequence shown here is derived from an EMBL/GenBank/DDBJ whole genome shotgun (WGS) entry which is preliminary data.</text>
</comment>
<dbReference type="Proteomes" id="UP001068021">
    <property type="component" value="Unassembled WGS sequence"/>
</dbReference>
<evidence type="ECO:0000313" key="1">
    <source>
        <dbReference type="EMBL" id="MCZ3367506.1"/>
    </source>
</evidence>
<protein>
    <submittedName>
        <fullName evidence="2">Uncharacterized protein</fullName>
    </submittedName>
</protein>
<dbReference type="EMBL" id="JAPVER010000020">
    <property type="protein sequence ID" value="MCZ3367506.1"/>
    <property type="molecule type" value="Genomic_DNA"/>
</dbReference>
<proteinExistence type="predicted"/>
<keyword evidence="3" id="KW-1185">Reference proteome</keyword>
<sequence length="200" mass="22632">MTPKKMFLIILILIFGFLAYGIGSGTFEEMAFNSIPYNYTSHVWIPPNQQNGSSFGGSYTIYGQGKNFNFNIVLPGVENTESPLDYTKNGLNGTGQLNDLHITYNTITSLLSGNLKEAMFNTKFSGIFNMACAAWTGYGNFTNNGQNFLGNFKIDGIKTDWEGTFNVKEDNNRIKFQMNYVYYPNKDRQNAKNIQEIIYM</sequence>
<evidence type="ECO:0000313" key="3">
    <source>
        <dbReference type="Proteomes" id="UP001068021"/>
    </source>
</evidence>
<gene>
    <name evidence="2" type="ORF">O3H35_11935</name>
    <name evidence="1" type="ORF">O3H54_16555</name>
</gene>
<dbReference type="EMBL" id="JAPVES010000030">
    <property type="protein sequence ID" value="MCZ3373346.1"/>
    <property type="molecule type" value="Genomic_DNA"/>
</dbReference>
<accession>A0A9E5A6B1</accession>
<name>A0A9E5A6B1_9EURY</name>
<dbReference type="RefSeq" id="WP_048082719.1">
    <property type="nucleotide sequence ID" value="NZ_JAPVER010000020.1"/>
</dbReference>
<dbReference type="AlphaFoldDB" id="A0A9E5A6B1"/>
<evidence type="ECO:0000313" key="2">
    <source>
        <dbReference type="EMBL" id="MCZ3373346.1"/>
    </source>
</evidence>
<organism evidence="2">
    <name type="scientific">Methanobacterium veterum</name>
    <dbReference type="NCBI Taxonomy" id="408577"/>
    <lineage>
        <taxon>Archaea</taxon>
        <taxon>Methanobacteriati</taxon>
        <taxon>Methanobacteriota</taxon>
        <taxon>Methanomada group</taxon>
        <taxon>Methanobacteria</taxon>
        <taxon>Methanobacteriales</taxon>
        <taxon>Methanobacteriaceae</taxon>
        <taxon>Methanobacterium</taxon>
    </lineage>
</organism>
<reference evidence="2" key="1">
    <citation type="submission" date="2022-12" db="EMBL/GenBank/DDBJ databases">
        <title>Reclassification of two methanogenic archaea species isolated from the Kolyma lowland permafrost.</title>
        <authorList>
            <person name="Trubitsyn V.E."/>
            <person name="Rivkina E.M."/>
            <person name="Shcherbakova V.A."/>
        </authorList>
    </citation>
    <scope>NUCLEOTIDE SEQUENCE</scope>
    <source>
        <strain evidence="1">M2</strain>
        <strain evidence="2">MK4</strain>
    </source>
</reference>